<dbReference type="Proteomes" id="UP000288096">
    <property type="component" value="Unassembled WGS sequence"/>
</dbReference>
<dbReference type="InterPro" id="IPR051396">
    <property type="entry name" value="Bact_Antivir_Def_Nuclease"/>
</dbReference>
<dbReference type="SUPFAM" id="SSF52540">
    <property type="entry name" value="P-loop containing nucleoside triphosphate hydrolases"/>
    <property type="match status" value="1"/>
</dbReference>
<feature type="domain" description="Endonuclease GajA/Old nuclease/RecF-like AAA" evidence="1">
    <location>
        <begin position="7"/>
        <end position="367"/>
    </location>
</feature>
<reference evidence="3" key="1">
    <citation type="submission" date="2017-11" db="EMBL/GenBank/DDBJ databases">
        <authorList>
            <person name="Watanabe M."/>
            <person name="Kojima H."/>
        </authorList>
    </citation>
    <scope>NUCLEOTIDE SEQUENCE [LARGE SCALE GENOMIC DNA]</scope>
    <source>
        <strain evidence="3">Tokyo 01</strain>
    </source>
</reference>
<evidence type="ECO:0000313" key="3">
    <source>
        <dbReference type="Proteomes" id="UP000288096"/>
    </source>
</evidence>
<accession>A0A401G1R2</accession>
<comment type="caution">
    <text evidence="2">The sequence shown here is derived from an EMBL/GenBank/DDBJ whole genome shotgun (WGS) entry which is preliminary data.</text>
</comment>
<dbReference type="Gene3D" id="3.40.50.300">
    <property type="entry name" value="P-loop containing nucleotide triphosphate hydrolases"/>
    <property type="match status" value="1"/>
</dbReference>
<protein>
    <submittedName>
        <fullName evidence="2">ABC transporter</fullName>
    </submittedName>
</protein>
<proteinExistence type="predicted"/>
<gene>
    <name evidence="2" type="ORF">DENIS_4153</name>
</gene>
<dbReference type="InterPro" id="IPR041685">
    <property type="entry name" value="AAA_GajA/Old/RecF-like"/>
</dbReference>
<dbReference type="EMBL" id="BEXT01000001">
    <property type="protein sequence ID" value="GBC63160.1"/>
    <property type="molecule type" value="Genomic_DNA"/>
</dbReference>
<dbReference type="InterPro" id="IPR027417">
    <property type="entry name" value="P-loop_NTPase"/>
</dbReference>
<keyword evidence="3" id="KW-1185">Reference proteome</keyword>
<organism evidence="2 3">
    <name type="scientific">Desulfonema ishimotonii</name>
    <dbReference type="NCBI Taxonomy" id="45657"/>
    <lineage>
        <taxon>Bacteria</taxon>
        <taxon>Pseudomonadati</taxon>
        <taxon>Thermodesulfobacteriota</taxon>
        <taxon>Desulfobacteria</taxon>
        <taxon>Desulfobacterales</taxon>
        <taxon>Desulfococcaceae</taxon>
        <taxon>Desulfonema</taxon>
    </lineage>
</organism>
<dbReference type="PANTHER" id="PTHR43581:SF2">
    <property type="entry name" value="EXCINUCLEASE ATPASE SUBUNIT"/>
    <property type="match status" value="1"/>
</dbReference>
<evidence type="ECO:0000259" key="1">
    <source>
        <dbReference type="Pfam" id="PF13175"/>
    </source>
</evidence>
<sequence>MNIDFINIGPIQKANINLSKKLTIFCGENNTGKTYINYSIYSLLKTAFNLVPDFMASHVDEIKEQGIYQIDMRHFFDQRFESLIKKIEKNYLDMLPFTFATNQDFFKDSQIQLHFNKELLSEYSYKKEYNDSLVVGKNKKVLEIEKQTDSPIVMVTLLEKGVPDRLLAEKLSETILKIIFGDVFGKTFLLPAERTGINLFFKELNVNRNVFIDNLNKLEKKRSRQIDLFEFMDDIISRYPLPISDFIYFLNDLEYLKRQKSEYKSLATELQRKIVKGSYRIEDKDVYFQPYRSGKKKLNLHIASSTAKTFFSLVFYLEHMAEKGDYLIIDEPELNLHPDNQRNIARIIARLINKDIRVIISTHSDYILRELNNLILLNEKFKGRSKLMKKYKYSEEELMSTDSIAPYLFGDHAVHPMEMSREEGIIAKTFDSVINSMNESADDIYYKKREHVDNA</sequence>
<dbReference type="PANTHER" id="PTHR43581">
    <property type="entry name" value="ATP/GTP PHOSPHATASE"/>
    <property type="match status" value="1"/>
</dbReference>
<dbReference type="AlphaFoldDB" id="A0A401G1R2"/>
<reference evidence="3" key="2">
    <citation type="submission" date="2019-01" db="EMBL/GenBank/DDBJ databases">
        <title>Genome sequence of Desulfonema ishimotonii strain Tokyo 01.</title>
        <authorList>
            <person name="Fukui M."/>
        </authorList>
    </citation>
    <scope>NUCLEOTIDE SEQUENCE [LARGE SCALE GENOMIC DNA]</scope>
    <source>
        <strain evidence="3">Tokyo 01</strain>
    </source>
</reference>
<evidence type="ECO:0000313" key="2">
    <source>
        <dbReference type="EMBL" id="GBC63160.1"/>
    </source>
</evidence>
<dbReference type="CDD" id="cd00267">
    <property type="entry name" value="ABC_ATPase"/>
    <property type="match status" value="1"/>
</dbReference>
<name>A0A401G1R2_9BACT</name>
<dbReference type="Pfam" id="PF13175">
    <property type="entry name" value="AAA_15"/>
    <property type="match status" value="1"/>
</dbReference>